<dbReference type="Proteomes" id="UP000731465">
    <property type="component" value="Unassembled WGS sequence"/>
</dbReference>
<dbReference type="InterPro" id="IPR035906">
    <property type="entry name" value="MetI-like_sf"/>
</dbReference>
<comment type="caution">
    <text evidence="10">The sequence shown here is derived from an EMBL/GenBank/DDBJ whole genome shotgun (WGS) entry which is preliminary data.</text>
</comment>
<evidence type="ECO:0000259" key="9">
    <source>
        <dbReference type="PROSITE" id="PS50928"/>
    </source>
</evidence>
<evidence type="ECO:0000256" key="2">
    <source>
        <dbReference type="ARBA" id="ARBA00007069"/>
    </source>
</evidence>
<evidence type="ECO:0000256" key="5">
    <source>
        <dbReference type="ARBA" id="ARBA00022692"/>
    </source>
</evidence>
<dbReference type="PANTHER" id="PTHR43848">
    <property type="entry name" value="PUTRESCINE TRANSPORT SYSTEM PERMEASE PROTEIN POTI"/>
    <property type="match status" value="1"/>
</dbReference>
<dbReference type="EMBL" id="JAGFNY010000001">
    <property type="protein sequence ID" value="MBW7569415.1"/>
    <property type="molecule type" value="Genomic_DNA"/>
</dbReference>
<evidence type="ECO:0000256" key="6">
    <source>
        <dbReference type="ARBA" id="ARBA00022989"/>
    </source>
</evidence>
<evidence type="ECO:0000256" key="8">
    <source>
        <dbReference type="RuleBase" id="RU363032"/>
    </source>
</evidence>
<dbReference type="Pfam" id="PF00528">
    <property type="entry name" value="BPD_transp_1"/>
    <property type="match status" value="1"/>
</dbReference>
<gene>
    <name evidence="10" type="ORF">J5V48_00695</name>
</gene>
<evidence type="ECO:0000256" key="1">
    <source>
        <dbReference type="ARBA" id="ARBA00004651"/>
    </source>
</evidence>
<proteinExistence type="inferred from homology"/>
<sequence length="293" mass="32182">MFHFKKDTKSLLARVIILTLTLIFLYLPIMTLVVYSFNASKMVTVWTEFSLKWYNALFHNSAIITAVGISLLLAFLSAIASVIIGTLAAFVMVRIRKFSGESAFLLFMTAPMILPEVISGLALLLLFVTLGDLIPVFSDRGLITIWIAHVTFCSAYATVVIRSRFVELDISIEEAAKDLGAGPMKVFFVIILPAIMPAEVAAFLLSFTMSMDDLVITSFVAGPNSTTLPMLIFSSVRRGLSPEINALASVIVLVVSLFAFVSWILTVRKQKRKARNAALVAAARRREAAIHIS</sequence>
<feature type="transmembrane region" description="Helical" evidence="8">
    <location>
        <begin position="186"/>
        <end position="207"/>
    </location>
</feature>
<feature type="transmembrane region" description="Helical" evidence="8">
    <location>
        <begin position="244"/>
        <end position="265"/>
    </location>
</feature>
<dbReference type="PROSITE" id="PS50928">
    <property type="entry name" value="ABC_TM1"/>
    <property type="match status" value="1"/>
</dbReference>
<keyword evidence="3 8" id="KW-0813">Transport</keyword>
<feature type="transmembrane region" description="Helical" evidence="8">
    <location>
        <begin position="142"/>
        <end position="165"/>
    </location>
</feature>
<dbReference type="CDD" id="cd06261">
    <property type="entry name" value="TM_PBP2"/>
    <property type="match status" value="1"/>
</dbReference>
<name>A0ABS7DDN7_9GAMM</name>
<dbReference type="InterPro" id="IPR051789">
    <property type="entry name" value="Bact_Polyamine_Transport"/>
</dbReference>
<dbReference type="InterPro" id="IPR000515">
    <property type="entry name" value="MetI-like"/>
</dbReference>
<protein>
    <submittedName>
        <fullName evidence="10">ABC transporter permease subunit</fullName>
    </submittedName>
</protein>
<feature type="transmembrane region" description="Helical" evidence="8">
    <location>
        <begin position="103"/>
        <end position="130"/>
    </location>
</feature>
<comment type="similarity">
    <text evidence="2">Belongs to the binding-protein-dependent transport system permease family. CysTW subfamily.</text>
</comment>
<dbReference type="Gene3D" id="1.10.3720.10">
    <property type="entry name" value="MetI-like"/>
    <property type="match status" value="1"/>
</dbReference>
<keyword evidence="7 8" id="KW-0472">Membrane</keyword>
<keyword evidence="5 8" id="KW-0812">Transmembrane</keyword>
<evidence type="ECO:0000256" key="3">
    <source>
        <dbReference type="ARBA" id="ARBA00022448"/>
    </source>
</evidence>
<keyword evidence="11" id="KW-1185">Reference proteome</keyword>
<keyword evidence="4" id="KW-1003">Cell membrane</keyword>
<accession>A0ABS7DDN7</accession>
<organism evidence="10 11">
    <name type="scientific">Succinivibrio faecicola</name>
    <dbReference type="NCBI Taxonomy" id="2820300"/>
    <lineage>
        <taxon>Bacteria</taxon>
        <taxon>Pseudomonadati</taxon>
        <taxon>Pseudomonadota</taxon>
        <taxon>Gammaproteobacteria</taxon>
        <taxon>Aeromonadales</taxon>
        <taxon>Succinivibrionaceae</taxon>
        <taxon>Succinivibrio</taxon>
    </lineage>
</organism>
<dbReference type="PANTHER" id="PTHR43848:SF2">
    <property type="entry name" value="PUTRESCINE TRANSPORT SYSTEM PERMEASE PROTEIN POTI"/>
    <property type="match status" value="1"/>
</dbReference>
<comment type="subcellular location">
    <subcellularLocation>
        <location evidence="1 8">Cell membrane</location>
        <topology evidence="1 8">Multi-pass membrane protein</topology>
    </subcellularLocation>
</comment>
<evidence type="ECO:0000256" key="7">
    <source>
        <dbReference type="ARBA" id="ARBA00023136"/>
    </source>
</evidence>
<feature type="transmembrane region" description="Helical" evidence="8">
    <location>
        <begin position="12"/>
        <end position="38"/>
    </location>
</feature>
<reference evidence="10 11" key="1">
    <citation type="submission" date="2021-03" db="EMBL/GenBank/DDBJ databases">
        <title>Succinivibrio sp. nov. isolated from feces of cow.</title>
        <authorList>
            <person name="Choi J.-Y."/>
        </authorList>
    </citation>
    <scope>NUCLEOTIDE SEQUENCE [LARGE SCALE GENOMIC DNA]</scope>
    <source>
        <strain evidence="10 11">AGMB01872</strain>
    </source>
</reference>
<dbReference type="SUPFAM" id="SSF161098">
    <property type="entry name" value="MetI-like"/>
    <property type="match status" value="1"/>
</dbReference>
<evidence type="ECO:0000313" key="10">
    <source>
        <dbReference type="EMBL" id="MBW7569415.1"/>
    </source>
</evidence>
<feature type="transmembrane region" description="Helical" evidence="8">
    <location>
        <begin position="58"/>
        <end position="91"/>
    </location>
</feature>
<evidence type="ECO:0000256" key="4">
    <source>
        <dbReference type="ARBA" id="ARBA00022475"/>
    </source>
</evidence>
<feature type="domain" description="ABC transmembrane type-1" evidence="9">
    <location>
        <begin position="67"/>
        <end position="262"/>
    </location>
</feature>
<evidence type="ECO:0000313" key="11">
    <source>
        <dbReference type="Proteomes" id="UP000731465"/>
    </source>
</evidence>
<keyword evidence="6 8" id="KW-1133">Transmembrane helix</keyword>
<dbReference type="RefSeq" id="WP_219935914.1">
    <property type="nucleotide sequence ID" value="NZ_JAGFNY010000001.1"/>
</dbReference>